<feature type="region of interest" description="Disordered" evidence="1">
    <location>
        <begin position="93"/>
        <end position="145"/>
    </location>
</feature>
<protein>
    <submittedName>
        <fullName evidence="3">Uncharacterized protein</fullName>
    </submittedName>
</protein>
<dbReference type="EMBL" id="CZAI01000003">
    <property type="protein sequence ID" value="CUP14837.1"/>
    <property type="molecule type" value="Genomic_DNA"/>
</dbReference>
<keyword evidence="2" id="KW-0812">Transmembrane</keyword>
<dbReference type="AlphaFoldDB" id="A0A174KXF8"/>
<evidence type="ECO:0000256" key="2">
    <source>
        <dbReference type="SAM" id="Phobius"/>
    </source>
</evidence>
<feature type="transmembrane region" description="Helical" evidence="2">
    <location>
        <begin position="6"/>
        <end position="28"/>
    </location>
</feature>
<accession>A0A174KXF8</accession>
<sequence>MSIDLIMQILQWLIPVGSAGTVIGCIFYRDLRKAREAKEKNDIYKDMYDNISGTLIELQNENKRLYKAVRQLNQTIQKATSCPHFASCPMRDELQKSERIDTNAPFRQPAKHKKSRADPDACSSGYRGNEDTGSEVNDASYGSGI</sequence>
<dbReference type="Proteomes" id="UP000095657">
    <property type="component" value="Unassembled WGS sequence"/>
</dbReference>
<dbReference type="RefSeq" id="WP_055171086.1">
    <property type="nucleotide sequence ID" value="NZ_CZAI01000003.1"/>
</dbReference>
<name>A0A174KXF8_9BACE</name>
<gene>
    <name evidence="3" type="ORF">ERS852494_01616</name>
</gene>
<evidence type="ECO:0000313" key="4">
    <source>
        <dbReference type="Proteomes" id="UP000095657"/>
    </source>
</evidence>
<reference evidence="3 4" key="1">
    <citation type="submission" date="2015-09" db="EMBL/GenBank/DDBJ databases">
        <authorList>
            <consortium name="Pathogen Informatics"/>
        </authorList>
    </citation>
    <scope>NUCLEOTIDE SEQUENCE [LARGE SCALE GENOMIC DNA]</scope>
    <source>
        <strain evidence="3 4">2789STDY5834880</strain>
    </source>
</reference>
<evidence type="ECO:0000256" key="1">
    <source>
        <dbReference type="SAM" id="MobiDB-lite"/>
    </source>
</evidence>
<dbReference type="STRING" id="47678.ERS852494_01616"/>
<evidence type="ECO:0000313" key="3">
    <source>
        <dbReference type="EMBL" id="CUP14837.1"/>
    </source>
</evidence>
<proteinExistence type="predicted"/>
<organism evidence="3 4">
    <name type="scientific">Bacteroides caccae</name>
    <dbReference type="NCBI Taxonomy" id="47678"/>
    <lineage>
        <taxon>Bacteria</taxon>
        <taxon>Pseudomonadati</taxon>
        <taxon>Bacteroidota</taxon>
        <taxon>Bacteroidia</taxon>
        <taxon>Bacteroidales</taxon>
        <taxon>Bacteroidaceae</taxon>
        <taxon>Bacteroides</taxon>
    </lineage>
</organism>
<keyword evidence="2" id="KW-1133">Transmembrane helix</keyword>
<keyword evidence="2" id="KW-0472">Membrane</keyword>